<sequence>MTPAPADTVLGLWRALSERDWDAVSPFLADDCIYLDVPFGPALAARGPVDIIKRIKVGFEPLSSYRNHDGLLVANGDDVIYEHSETWTWPTGEVAELPFVTVHRVRDGQITLWKDYWDSTTLINSAPPTWMDDLMAADTSWVYDATGQM</sequence>
<dbReference type="Gene3D" id="3.10.450.50">
    <property type="match status" value="1"/>
</dbReference>
<reference evidence="2" key="1">
    <citation type="submission" date="2022-10" db="EMBL/GenBank/DDBJ databases">
        <title>WGS of marine actinomycetes from Thailand.</title>
        <authorList>
            <person name="Thawai C."/>
        </authorList>
    </citation>
    <scope>NUCLEOTIDE SEQUENCE</scope>
    <source>
        <strain evidence="2">SW21</strain>
    </source>
</reference>
<keyword evidence="3" id="KW-1185">Reference proteome</keyword>
<protein>
    <submittedName>
        <fullName evidence="2">Nuclear transport factor 2 family protein</fullName>
    </submittedName>
</protein>
<dbReference type="EMBL" id="JAPKFM010000007">
    <property type="protein sequence ID" value="MCX2964273.1"/>
    <property type="molecule type" value="Genomic_DNA"/>
</dbReference>
<evidence type="ECO:0000313" key="3">
    <source>
        <dbReference type="Proteomes" id="UP001143347"/>
    </source>
</evidence>
<comment type="caution">
    <text evidence="2">The sequence shown here is derived from an EMBL/GenBank/DDBJ whole genome shotgun (WGS) entry which is preliminary data.</text>
</comment>
<evidence type="ECO:0000313" key="2">
    <source>
        <dbReference type="EMBL" id="MCX2964273.1"/>
    </source>
</evidence>
<organism evidence="2 3">
    <name type="scientific">Gordonia aquimaris</name>
    <dbReference type="NCBI Taxonomy" id="2984863"/>
    <lineage>
        <taxon>Bacteria</taxon>
        <taxon>Bacillati</taxon>
        <taxon>Actinomycetota</taxon>
        <taxon>Actinomycetes</taxon>
        <taxon>Mycobacteriales</taxon>
        <taxon>Gordoniaceae</taxon>
        <taxon>Gordonia</taxon>
    </lineage>
</organism>
<name>A0A9X3I425_9ACTN</name>
<evidence type="ECO:0000259" key="1">
    <source>
        <dbReference type="Pfam" id="PF12680"/>
    </source>
</evidence>
<dbReference type="Pfam" id="PF12680">
    <property type="entry name" value="SnoaL_2"/>
    <property type="match status" value="1"/>
</dbReference>
<dbReference type="InterPro" id="IPR032710">
    <property type="entry name" value="NTF2-like_dom_sf"/>
</dbReference>
<dbReference type="InterPro" id="IPR037401">
    <property type="entry name" value="SnoaL-like"/>
</dbReference>
<dbReference type="RefSeq" id="WP_266061424.1">
    <property type="nucleotide sequence ID" value="NZ_JAPKFM010000007.1"/>
</dbReference>
<dbReference type="AlphaFoldDB" id="A0A9X3I425"/>
<dbReference type="Proteomes" id="UP001143347">
    <property type="component" value="Unassembled WGS sequence"/>
</dbReference>
<gene>
    <name evidence="2" type="ORF">OSB52_09245</name>
</gene>
<accession>A0A9X3I425</accession>
<proteinExistence type="predicted"/>
<dbReference type="SUPFAM" id="SSF54427">
    <property type="entry name" value="NTF2-like"/>
    <property type="match status" value="1"/>
</dbReference>
<feature type="domain" description="SnoaL-like" evidence="1">
    <location>
        <begin position="12"/>
        <end position="112"/>
    </location>
</feature>